<feature type="compositionally biased region" description="Basic and acidic residues" evidence="4">
    <location>
        <begin position="12"/>
        <end position="29"/>
    </location>
</feature>
<dbReference type="GO" id="GO:0005525">
    <property type="term" value="F:GTP binding"/>
    <property type="evidence" value="ECO:0007669"/>
    <property type="project" value="UniProtKB-KW"/>
</dbReference>
<evidence type="ECO:0000256" key="1">
    <source>
        <dbReference type="ARBA" id="ARBA00008535"/>
    </source>
</evidence>
<dbReference type="Proteomes" id="UP001497497">
    <property type="component" value="Unassembled WGS sequence"/>
</dbReference>
<feature type="domain" description="AIG1-type G" evidence="5">
    <location>
        <begin position="79"/>
        <end position="292"/>
    </location>
</feature>
<dbReference type="EMBL" id="CAXITT010000143">
    <property type="protein sequence ID" value="CAL1533421.1"/>
    <property type="molecule type" value="Genomic_DNA"/>
</dbReference>
<dbReference type="FunFam" id="3.40.50.300:FF:000840">
    <property type="entry name" value="Immune-associated nucleotide-binding protein 9"/>
    <property type="match status" value="1"/>
</dbReference>
<dbReference type="Gene3D" id="3.40.50.300">
    <property type="entry name" value="P-loop containing nucleotide triphosphate hydrolases"/>
    <property type="match status" value="1"/>
</dbReference>
<organism evidence="6 7">
    <name type="scientific">Lymnaea stagnalis</name>
    <name type="common">Great pond snail</name>
    <name type="synonym">Helix stagnalis</name>
    <dbReference type="NCBI Taxonomy" id="6523"/>
    <lineage>
        <taxon>Eukaryota</taxon>
        <taxon>Metazoa</taxon>
        <taxon>Spiralia</taxon>
        <taxon>Lophotrochozoa</taxon>
        <taxon>Mollusca</taxon>
        <taxon>Gastropoda</taxon>
        <taxon>Heterobranchia</taxon>
        <taxon>Euthyneura</taxon>
        <taxon>Panpulmonata</taxon>
        <taxon>Hygrophila</taxon>
        <taxon>Lymnaeoidea</taxon>
        <taxon>Lymnaeidae</taxon>
        <taxon>Lymnaea</taxon>
    </lineage>
</organism>
<evidence type="ECO:0000313" key="7">
    <source>
        <dbReference type="Proteomes" id="UP001497497"/>
    </source>
</evidence>
<dbReference type="SUPFAM" id="SSF52540">
    <property type="entry name" value="P-loop containing nucleoside triphosphate hydrolases"/>
    <property type="match status" value="1"/>
</dbReference>
<comment type="caution">
    <text evidence="6">The sequence shown here is derived from an EMBL/GenBank/DDBJ whole genome shotgun (WGS) entry which is preliminary data.</text>
</comment>
<keyword evidence="7" id="KW-1185">Reference proteome</keyword>
<accession>A0AAV2HKP3</accession>
<name>A0AAV2HKP3_LYMST</name>
<feature type="non-terminal residue" evidence="6">
    <location>
        <position position="418"/>
    </location>
</feature>
<evidence type="ECO:0000256" key="2">
    <source>
        <dbReference type="ARBA" id="ARBA00022741"/>
    </source>
</evidence>
<reference evidence="6 7" key="1">
    <citation type="submission" date="2024-04" db="EMBL/GenBank/DDBJ databases">
        <authorList>
            <consortium name="Genoscope - CEA"/>
            <person name="William W."/>
        </authorList>
    </citation>
    <scope>NUCLEOTIDE SEQUENCE [LARGE SCALE GENOMIC DNA]</scope>
</reference>
<evidence type="ECO:0000259" key="5">
    <source>
        <dbReference type="PROSITE" id="PS51720"/>
    </source>
</evidence>
<comment type="similarity">
    <text evidence="1">Belongs to the TRAFAC class TrmE-Era-EngA-EngB-Septin-like GTPase superfamily. AIG1/Toc34/Toc159-like paraseptin GTPase family. IAN subfamily.</text>
</comment>
<evidence type="ECO:0000256" key="4">
    <source>
        <dbReference type="SAM" id="MobiDB-lite"/>
    </source>
</evidence>
<dbReference type="Pfam" id="PF04548">
    <property type="entry name" value="AIG1"/>
    <property type="match status" value="1"/>
</dbReference>
<dbReference type="InterPro" id="IPR045058">
    <property type="entry name" value="GIMA/IAN/Toc"/>
</dbReference>
<dbReference type="PANTHER" id="PTHR10903:SF184">
    <property type="entry name" value="GTP-BINDING PROTEIN A"/>
    <property type="match status" value="1"/>
</dbReference>
<evidence type="ECO:0000313" key="6">
    <source>
        <dbReference type="EMBL" id="CAL1533421.1"/>
    </source>
</evidence>
<keyword evidence="3" id="KW-0342">GTP-binding</keyword>
<keyword evidence="2" id="KW-0547">Nucleotide-binding</keyword>
<dbReference type="InterPro" id="IPR027417">
    <property type="entry name" value="P-loop_NTPase"/>
</dbReference>
<sequence>MKFLKATNAKVCEKSGRETIKKQKSEPKPGNRSTQMSCNPVQTKIRTTKNDIVPRNEINKDRKMPVTRELTEVPDFDQIREVDLLLIGKTGNGKSSVGNTIIGRNAFNSCSSSTSVTRDVTFDTVKFEDRFIKVVDGPGVADTDGIQDLEKVTKVIVSKMQHAVTLSPAGYHAFLLVVKFGNRFTAEDHACINILKHILGEDCVRNYCILLMTCGDNFKEENEILPFKEWCQQQSGDFKKLLNECNNKVVLFDNRKKDESVRHEQIKELLRVVDTMQFAGKRYTNDIFQSALTERKKLLVESKEPMITEDTVRQVSFIIQELEEVHKAEEESQKEKLVALSELAQHLHRHVLKLDKGTGVLKLSIETAENLVKTIADRIYNLDKILTERQELFQKQEELETKYKTEIHLQEEELERLR</sequence>
<feature type="region of interest" description="Disordered" evidence="4">
    <location>
        <begin position="12"/>
        <end position="37"/>
    </location>
</feature>
<proteinExistence type="inferred from homology"/>
<dbReference type="PROSITE" id="PS51720">
    <property type="entry name" value="G_AIG1"/>
    <property type="match status" value="1"/>
</dbReference>
<dbReference type="PANTHER" id="PTHR10903">
    <property type="entry name" value="GTPASE, IMAP FAMILY MEMBER-RELATED"/>
    <property type="match status" value="1"/>
</dbReference>
<dbReference type="InterPro" id="IPR006703">
    <property type="entry name" value="G_AIG1"/>
</dbReference>
<evidence type="ECO:0000256" key="3">
    <source>
        <dbReference type="ARBA" id="ARBA00023134"/>
    </source>
</evidence>
<dbReference type="AlphaFoldDB" id="A0AAV2HKP3"/>
<protein>
    <recommendedName>
        <fullName evidence="5">AIG1-type G domain-containing protein</fullName>
    </recommendedName>
</protein>
<gene>
    <name evidence="6" type="ORF">GSLYS_00007404001</name>
</gene>